<dbReference type="InterPro" id="IPR007253">
    <property type="entry name" value="Cell_wall-bd_2"/>
</dbReference>
<dbReference type="AlphaFoldDB" id="A0A8G2M5I0"/>
<evidence type="ECO:0000256" key="1">
    <source>
        <dbReference type="SAM" id="Coils"/>
    </source>
</evidence>
<accession>A0A8G2M5I0</accession>
<evidence type="ECO:0000313" key="4">
    <source>
        <dbReference type="Proteomes" id="UP000255284"/>
    </source>
</evidence>
<gene>
    <name evidence="3" type="ORF">NCTC11819_01331</name>
</gene>
<feature type="coiled-coil region" evidence="1">
    <location>
        <begin position="542"/>
        <end position="569"/>
    </location>
</feature>
<feature type="compositionally biased region" description="Polar residues" evidence="2">
    <location>
        <begin position="1"/>
        <end position="10"/>
    </location>
</feature>
<keyword evidence="1" id="KW-0175">Coiled coil</keyword>
<reference evidence="3 4" key="1">
    <citation type="submission" date="2018-06" db="EMBL/GenBank/DDBJ databases">
        <authorList>
            <consortium name="Pathogen Informatics"/>
            <person name="Doyle S."/>
        </authorList>
    </citation>
    <scope>NUCLEOTIDE SEQUENCE [LARGE SCALE GENOMIC DNA]</scope>
    <source>
        <strain evidence="3 4">NCTC11819</strain>
    </source>
</reference>
<name>A0A8G2M5I0_9ACTO</name>
<organism evidence="3 4">
    <name type="scientific">Mobiluncus mulieris</name>
    <dbReference type="NCBI Taxonomy" id="2052"/>
    <lineage>
        <taxon>Bacteria</taxon>
        <taxon>Bacillati</taxon>
        <taxon>Actinomycetota</taxon>
        <taxon>Actinomycetes</taxon>
        <taxon>Actinomycetales</taxon>
        <taxon>Actinomycetaceae</taxon>
        <taxon>Mobiluncus</taxon>
    </lineage>
</organism>
<comment type="caution">
    <text evidence="3">The sequence shown here is derived from an EMBL/GenBank/DDBJ whole genome shotgun (WGS) entry which is preliminary data.</text>
</comment>
<dbReference type="EMBL" id="UGGQ01000006">
    <property type="protein sequence ID" value="STO16757.1"/>
    <property type="molecule type" value="Genomic_DNA"/>
</dbReference>
<protein>
    <submittedName>
        <fullName evidence="3">Cell wall binding repeat 2</fullName>
    </submittedName>
</protein>
<dbReference type="Proteomes" id="UP000255284">
    <property type="component" value="Unassembled WGS sequence"/>
</dbReference>
<dbReference type="Pfam" id="PF04122">
    <property type="entry name" value="CW_binding_2"/>
    <property type="match status" value="3"/>
</dbReference>
<evidence type="ECO:0000313" key="3">
    <source>
        <dbReference type="EMBL" id="STO16757.1"/>
    </source>
</evidence>
<sequence length="1004" mass="105742">MPVSSGSGERQTGLKDKPIIPSPSTTQMKGVLMMNFGKKMAVGVASAALVASLAGVPAAVAGVGDEIKFPDGGSFTRVSGDSRIDTALAVAEKLYKDSNSSLKTAYLVSSRDENMVDAATSGMLKDGIVLLVPSDRSGQLLLGATMKTKFPNVSKLVAVGGKKAVADEAVAAVKKMNDKITKTERLDGKNRYETNVAVAKASYKSYSVSRVYLTRGDQLVDALTAGAAGDGPVLLVNHEGDVDKATKEYFEKLTLSADGVVLGGKSALSEEQVNKILGETKKLDPWSYLKTTAEKKADVQRAAAVYFGQDKWQRMGKGFIEQKYWDPKKVDEYNYFGNGYTGGAVVGESKDPSTVNVSVNVTDPKKAFIGYKDSTEKLGKNVLALTNKHTALQADLDVALRNAIAEKVKAGEFVGGTADVRTKAGAKADALLKAVKDMYGVSSQAAGTTFKKGKLSDGGAFTFDSDTDEITGLNTDFFKGIESKLSSGDWSEVKAYMIGTKPATLGGAVYLDIDSNASNVHANDPVPAGKPVVDGVNYDALFNQATSEYKSQKEKADKAKKDLVDAVNLYFGKERMNLVTQEGTWPRLAGKDRYETSALLAVYSLLRGSYLHQDKVDPVNGRAYLASGDDAHLIDSVVAGQLTDGPIMLVPTSGKISEPVLKHLAYLKYRTTNLGTFAIGGKVAISDEVRDEAVKALRNAKDYAGADYLGEVGKKQEEAALQLVDASNKAVENVDMPESGATLALTAKLTDKSAVPVLSHTVSVKKNNVVSTDLTATVSNNNTLTITKNAGASLTAGDVYTVSVKDGDNNTAQVTVTIKADTVTLDGKDVALDDKTVTWANAFELSLKLNDQAVTSAATGLQINGKNSGADAAAPTVADDGANGKVKVTVTPGTTKFGTYEITGKYNNKKFKATFVYKAGSPTEVTGKVASGSTDTVYELGETNAVNAGALFLDKDGLTVLGAAASDATHDTSKHGIKVATANKGASKLLYVPAGSTKKLYIIK</sequence>
<proteinExistence type="predicted"/>
<dbReference type="Gene3D" id="3.40.50.12090">
    <property type="match status" value="1"/>
</dbReference>
<feature type="region of interest" description="Disordered" evidence="2">
    <location>
        <begin position="1"/>
        <end position="23"/>
    </location>
</feature>
<evidence type="ECO:0000256" key="2">
    <source>
        <dbReference type="SAM" id="MobiDB-lite"/>
    </source>
</evidence>